<dbReference type="Gene3D" id="3.90.550.50">
    <property type="match status" value="1"/>
</dbReference>
<dbReference type="GO" id="GO:0016757">
    <property type="term" value="F:glycosyltransferase activity"/>
    <property type="evidence" value="ECO:0007669"/>
    <property type="project" value="UniProtKB-KW"/>
</dbReference>
<sequence>MFMPFTYSLEMQLSRQFCSYCTCHGYIRRRINSLNTYLMIYFILFSIMIYYHSLTSSKTTQFDIQSSSSSSSSSSSNRIMYVIRTSSKFYKTRLKYLLQTWILLVNEHVYFITDKILPNISYNHFILTEKICGHEEHAMNTLCCKTAHDFIFFHRYLTKYDWFCHFDDDQYVNINNLEKYLSTLNFNRPYYIGRNSWSKPLNRLKQPYPYPFWFATLGAGVCLSKYLVHLIEPYTRNISKFINGCLKENYHDDIYLGFLISAYLNVTLTKNIRFHSHLEKDFYKDKQKFFKIFTEQITFGFFYPYNYPNFLPNLYQSHLDRSHIRTLHCLLYPYIFECQIKIRQYLLNMTK</sequence>
<dbReference type="PANTHER" id="PTHR10811">
    <property type="entry name" value="FRINGE-RELATED"/>
    <property type="match status" value="1"/>
</dbReference>
<comment type="similarity">
    <text evidence="2">Belongs to the glycosyltransferase 31 family.</text>
</comment>
<evidence type="ECO:0000256" key="6">
    <source>
        <dbReference type="ARBA" id="ARBA00022968"/>
    </source>
</evidence>
<dbReference type="Proteomes" id="UP000663854">
    <property type="component" value="Unassembled WGS sequence"/>
</dbReference>
<protein>
    <recommendedName>
        <fullName evidence="11">Fringe-like glycosyltransferase domain-containing protein</fullName>
    </recommendedName>
</protein>
<evidence type="ECO:0000256" key="7">
    <source>
        <dbReference type="ARBA" id="ARBA00022989"/>
    </source>
</evidence>
<keyword evidence="4" id="KW-0808">Transferase</keyword>
<proteinExistence type="inferred from homology"/>
<evidence type="ECO:0000256" key="10">
    <source>
        <dbReference type="SAM" id="Phobius"/>
    </source>
</evidence>
<comment type="subcellular location">
    <subcellularLocation>
        <location evidence="9">Endomembrane system</location>
        <topology evidence="9">Single-pass membrane protein</topology>
    </subcellularLocation>
    <subcellularLocation>
        <location evidence="1">Membrane</location>
        <topology evidence="1">Single-pass type II membrane protein</topology>
    </subcellularLocation>
</comment>
<feature type="transmembrane region" description="Helical" evidence="10">
    <location>
        <begin position="34"/>
        <end position="51"/>
    </location>
</feature>
<evidence type="ECO:0000256" key="9">
    <source>
        <dbReference type="ARBA" id="ARBA00037847"/>
    </source>
</evidence>
<dbReference type="GO" id="GO:0012505">
    <property type="term" value="C:endomembrane system"/>
    <property type="evidence" value="ECO:0007669"/>
    <property type="project" value="UniProtKB-SubCell"/>
</dbReference>
<evidence type="ECO:0000313" key="13">
    <source>
        <dbReference type="Proteomes" id="UP000663854"/>
    </source>
</evidence>
<keyword evidence="6" id="KW-0735">Signal-anchor</keyword>
<keyword evidence="8 10" id="KW-0472">Membrane</keyword>
<evidence type="ECO:0000256" key="2">
    <source>
        <dbReference type="ARBA" id="ARBA00008661"/>
    </source>
</evidence>
<accession>A0A814PC59</accession>
<evidence type="ECO:0000256" key="1">
    <source>
        <dbReference type="ARBA" id="ARBA00004606"/>
    </source>
</evidence>
<evidence type="ECO:0000259" key="11">
    <source>
        <dbReference type="Pfam" id="PF02434"/>
    </source>
</evidence>
<dbReference type="EMBL" id="CAJNOH010000685">
    <property type="protein sequence ID" value="CAF1103642.1"/>
    <property type="molecule type" value="Genomic_DNA"/>
</dbReference>
<organism evidence="12 13">
    <name type="scientific">Rotaria sordida</name>
    <dbReference type="NCBI Taxonomy" id="392033"/>
    <lineage>
        <taxon>Eukaryota</taxon>
        <taxon>Metazoa</taxon>
        <taxon>Spiralia</taxon>
        <taxon>Gnathifera</taxon>
        <taxon>Rotifera</taxon>
        <taxon>Eurotatoria</taxon>
        <taxon>Bdelloidea</taxon>
        <taxon>Philodinida</taxon>
        <taxon>Philodinidae</taxon>
        <taxon>Rotaria</taxon>
    </lineage>
</organism>
<keyword evidence="5 10" id="KW-0812">Transmembrane</keyword>
<keyword evidence="3" id="KW-0328">Glycosyltransferase</keyword>
<evidence type="ECO:0000256" key="4">
    <source>
        <dbReference type="ARBA" id="ARBA00022679"/>
    </source>
</evidence>
<evidence type="ECO:0000256" key="5">
    <source>
        <dbReference type="ARBA" id="ARBA00022692"/>
    </source>
</evidence>
<evidence type="ECO:0000256" key="8">
    <source>
        <dbReference type="ARBA" id="ARBA00023136"/>
    </source>
</evidence>
<dbReference type="Pfam" id="PF02434">
    <property type="entry name" value="Fringe"/>
    <property type="match status" value="1"/>
</dbReference>
<comment type="caution">
    <text evidence="12">The sequence shown here is derived from an EMBL/GenBank/DDBJ whole genome shotgun (WGS) entry which is preliminary data.</text>
</comment>
<reference evidence="12" key="1">
    <citation type="submission" date="2021-02" db="EMBL/GenBank/DDBJ databases">
        <authorList>
            <person name="Nowell W R."/>
        </authorList>
    </citation>
    <scope>NUCLEOTIDE SEQUENCE</scope>
</reference>
<evidence type="ECO:0000313" key="12">
    <source>
        <dbReference type="EMBL" id="CAF1103642.1"/>
    </source>
</evidence>
<gene>
    <name evidence="12" type="ORF">PYM288_LOCUS19810</name>
</gene>
<evidence type="ECO:0000256" key="3">
    <source>
        <dbReference type="ARBA" id="ARBA00022676"/>
    </source>
</evidence>
<feature type="domain" description="Fringe-like glycosyltransferase" evidence="11">
    <location>
        <begin position="75"/>
        <end position="307"/>
    </location>
</feature>
<keyword evidence="7 10" id="KW-1133">Transmembrane helix</keyword>
<name>A0A814PC59_9BILA</name>
<dbReference type="InterPro" id="IPR003378">
    <property type="entry name" value="Fringe-like_glycosylTrfase"/>
</dbReference>
<dbReference type="AlphaFoldDB" id="A0A814PC59"/>
<dbReference type="GO" id="GO:0016020">
    <property type="term" value="C:membrane"/>
    <property type="evidence" value="ECO:0007669"/>
    <property type="project" value="UniProtKB-SubCell"/>
</dbReference>